<dbReference type="InterPro" id="IPR045211">
    <property type="entry name" value="TFP11/STIP/Ntr1"/>
</dbReference>
<feature type="domain" description="G-patch" evidence="9">
    <location>
        <begin position="163"/>
        <end position="209"/>
    </location>
</feature>
<keyword evidence="5 7" id="KW-0508">mRNA splicing</keyword>
<dbReference type="Pfam" id="PF07842">
    <property type="entry name" value="GCFC"/>
    <property type="match status" value="1"/>
</dbReference>
<evidence type="ECO:0000256" key="4">
    <source>
        <dbReference type="ARBA" id="ARBA00022728"/>
    </source>
</evidence>
<feature type="region of interest" description="Disordered" evidence="8">
    <location>
        <begin position="748"/>
        <end position="783"/>
    </location>
</feature>
<feature type="compositionally biased region" description="Pro residues" evidence="8">
    <location>
        <begin position="752"/>
        <end position="774"/>
    </location>
</feature>
<keyword evidence="6 7" id="KW-0539">Nucleus</keyword>
<evidence type="ECO:0000256" key="5">
    <source>
        <dbReference type="ARBA" id="ARBA00023187"/>
    </source>
</evidence>
<dbReference type="EMBL" id="NEDP02003316">
    <property type="protein sequence ID" value="OWF49011.1"/>
    <property type="molecule type" value="Genomic_DNA"/>
</dbReference>
<proteinExistence type="inferred from homology"/>
<keyword evidence="11" id="KW-1185">Reference proteome</keyword>
<feature type="compositionally biased region" description="Acidic residues" evidence="8">
    <location>
        <begin position="88"/>
        <end position="99"/>
    </location>
</feature>
<name>A0A210QK70_MIZYE</name>
<dbReference type="PANTHER" id="PTHR23329">
    <property type="entry name" value="TUFTELIN-INTERACTING PROTEIN 11-RELATED"/>
    <property type="match status" value="1"/>
</dbReference>
<dbReference type="SMART" id="SM00443">
    <property type="entry name" value="G_patch"/>
    <property type="match status" value="1"/>
</dbReference>
<dbReference type="Pfam" id="PF12457">
    <property type="entry name" value="TIP_N"/>
    <property type="match status" value="1"/>
</dbReference>
<evidence type="ECO:0000259" key="9">
    <source>
        <dbReference type="PROSITE" id="PS50174"/>
    </source>
</evidence>
<keyword evidence="3 7" id="KW-0507">mRNA processing</keyword>
<evidence type="ECO:0000256" key="6">
    <source>
        <dbReference type="ARBA" id="ARBA00023242"/>
    </source>
</evidence>
<dbReference type="InterPro" id="IPR022783">
    <property type="entry name" value="GCFC_dom"/>
</dbReference>
<feature type="compositionally biased region" description="Basic and acidic residues" evidence="8">
    <location>
        <begin position="1"/>
        <end position="11"/>
    </location>
</feature>
<dbReference type="STRING" id="6573.A0A210QK70"/>
<protein>
    <submittedName>
        <fullName evidence="10">Tuftelin-interacting protein 11</fullName>
    </submittedName>
</protein>
<organism evidence="10 11">
    <name type="scientific">Mizuhopecten yessoensis</name>
    <name type="common">Japanese scallop</name>
    <name type="synonym">Patinopecten yessoensis</name>
    <dbReference type="NCBI Taxonomy" id="6573"/>
    <lineage>
        <taxon>Eukaryota</taxon>
        <taxon>Metazoa</taxon>
        <taxon>Spiralia</taxon>
        <taxon>Lophotrochozoa</taxon>
        <taxon>Mollusca</taxon>
        <taxon>Bivalvia</taxon>
        <taxon>Autobranchia</taxon>
        <taxon>Pteriomorphia</taxon>
        <taxon>Pectinida</taxon>
        <taxon>Pectinoidea</taxon>
        <taxon>Pectinidae</taxon>
        <taxon>Mizuhopecten</taxon>
    </lineage>
</organism>
<reference evidence="10 11" key="1">
    <citation type="journal article" date="2017" name="Nat. Ecol. Evol.">
        <title>Scallop genome provides insights into evolution of bilaterian karyotype and development.</title>
        <authorList>
            <person name="Wang S."/>
            <person name="Zhang J."/>
            <person name="Jiao W."/>
            <person name="Li J."/>
            <person name="Xun X."/>
            <person name="Sun Y."/>
            <person name="Guo X."/>
            <person name="Huan P."/>
            <person name="Dong B."/>
            <person name="Zhang L."/>
            <person name="Hu X."/>
            <person name="Sun X."/>
            <person name="Wang J."/>
            <person name="Zhao C."/>
            <person name="Wang Y."/>
            <person name="Wang D."/>
            <person name="Huang X."/>
            <person name="Wang R."/>
            <person name="Lv J."/>
            <person name="Li Y."/>
            <person name="Zhang Z."/>
            <person name="Liu B."/>
            <person name="Lu W."/>
            <person name="Hui Y."/>
            <person name="Liang J."/>
            <person name="Zhou Z."/>
            <person name="Hou R."/>
            <person name="Li X."/>
            <person name="Liu Y."/>
            <person name="Li H."/>
            <person name="Ning X."/>
            <person name="Lin Y."/>
            <person name="Zhao L."/>
            <person name="Xing Q."/>
            <person name="Dou J."/>
            <person name="Li Y."/>
            <person name="Mao J."/>
            <person name="Guo H."/>
            <person name="Dou H."/>
            <person name="Li T."/>
            <person name="Mu C."/>
            <person name="Jiang W."/>
            <person name="Fu Q."/>
            <person name="Fu X."/>
            <person name="Miao Y."/>
            <person name="Liu J."/>
            <person name="Yu Q."/>
            <person name="Li R."/>
            <person name="Liao H."/>
            <person name="Li X."/>
            <person name="Kong Y."/>
            <person name="Jiang Z."/>
            <person name="Chourrout D."/>
            <person name="Li R."/>
            <person name="Bao Z."/>
        </authorList>
    </citation>
    <scope>NUCLEOTIDE SEQUENCE [LARGE SCALE GENOMIC DNA]</scope>
    <source>
        <strain evidence="10 11">PY_sf001</strain>
    </source>
</reference>
<dbReference type="InterPro" id="IPR024933">
    <property type="entry name" value="TFP11"/>
</dbReference>
<dbReference type="GO" id="GO:0071008">
    <property type="term" value="C:U2-type post-mRNA release spliceosomal complex"/>
    <property type="evidence" value="ECO:0007669"/>
    <property type="project" value="TreeGrafter"/>
</dbReference>
<dbReference type="InterPro" id="IPR022159">
    <property type="entry name" value="STIP/TFIP11_N"/>
</dbReference>
<comment type="subcellular location">
    <subcellularLocation>
        <location evidence="1 7">Nucleus</location>
    </subcellularLocation>
</comment>
<sequence>MSSPEVERFEVTEDDLANEFNQRPGRRISKNRAIYGMWAEDSDEDERPTMGFGRGPRGKKDYGVPVSFVSGGVKQGSKTPKEKKVKEEDEEEDGDENSDSDNGGPSVPIVQAPLRSQVPIVQPPLRSSSAPLKGKAGPPGGSRKFAAGLTNQDKAFGGWEKHTKGIGQKLLQKMGYKPGEGLGKTSQGITTPVEAVKRKGRAAVGAYGTERSERSLQDYPVYDSEEEEDNKFQSQLQQWKKKPEGSKKKPKYVYKTAQELIDMGVTKKRPQLSTSAKVKVIDMTGKEQRVLSGYHAIAHRHDRPELEEEPVPSRTNQRRAFDLPELTHNLTLLVDMAEEDIVQNDRKLRYLKDHIVNMRYEKERLDEICSQEERQRERLRKVLDIVDTCQQRTQPGCDNPMSLSECAAIFKSLQEDYYEEYKMYDLSSLAIALVFPMMKTHFTDWDPLVNPAHGLETVREWKALLEDYTNKLVAGPLTGGQDMDVYQRLLWDVWLPFVRKTVLTWNVRSCDNLIELLETWMPVLPGWVMENILDQLVLPRLLQEVENWNPLTDTMPIHAWLHPWLPLMGEKLEPLYAPIRHKLANALINWHPSDSSAKVILQPWMKVFKPGHTEAFLVKNILPKLAMCMTEFTINPHQQVLDAWHWVVAWRDLIPPKHMVTMLDKTFFPKWLQVLCSWLGNMPNYEEITKWYIGWKSLFPDQYMSIPVVKDHFNKALDIMNRAVSGHFQPGAKENMAYFAHTERRHMADTSVPPPPLPPGPPGPPGPPAPPMPQDYPAVRSSTASTSYPASFKELVEKKAEENNILFMPVPGRTQEAKQVYRYGKLLMYMDRSVIFIQENNQWVPVSLQTLIDKAM</sequence>
<comment type="similarity">
    <text evidence="2 7">Belongs to the TFP11/STIP family.</text>
</comment>
<keyword evidence="4 7" id="KW-0747">Spliceosome</keyword>
<dbReference type="AlphaFoldDB" id="A0A210QK70"/>
<evidence type="ECO:0000313" key="11">
    <source>
        <dbReference type="Proteomes" id="UP000242188"/>
    </source>
</evidence>
<dbReference type="Proteomes" id="UP000242188">
    <property type="component" value="Unassembled WGS sequence"/>
</dbReference>
<dbReference type="GO" id="GO:0000390">
    <property type="term" value="P:spliceosomal complex disassembly"/>
    <property type="evidence" value="ECO:0007669"/>
    <property type="project" value="InterPro"/>
</dbReference>
<dbReference type="Pfam" id="PF01585">
    <property type="entry name" value="G-patch"/>
    <property type="match status" value="1"/>
</dbReference>
<evidence type="ECO:0000256" key="1">
    <source>
        <dbReference type="ARBA" id="ARBA00004123"/>
    </source>
</evidence>
<gene>
    <name evidence="10" type="ORF">KP79_PYT06952</name>
</gene>
<evidence type="ECO:0000313" key="10">
    <source>
        <dbReference type="EMBL" id="OWF49011.1"/>
    </source>
</evidence>
<dbReference type="GO" id="GO:0003676">
    <property type="term" value="F:nucleic acid binding"/>
    <property type="evidence" value="ECO:0007669"/>
    <property type="project" value="InterPro"/>
</dbReference>
<evidence type="ECO:0000256" key="2">
    <source>
        <dbReference type="ARBA" id="ARBA00010900"/>
    </source>
</evidence>
<dbReference type="OrthoDB" id="4822at2759"/>
<accession>A0A210QK70</accession>
<dbReference type="PROSITE" id="PS50174">
    <property type="entry name" value="G_PATCH"/>
    <property type="match status" value="1"/>
</dbReference>
<feature type="region of interest" description="Disordered" evidence="8">
    <location>
        <begin position="1"/>
        <end position="147"/>
    </location>
</feature>
<dbReference type="InterPro" id="IPR000467">
    <property type="entry name" value="G_patch_dom"/>
</dbReference>
<evidence type="ECO:0000256" key="3">
    <source>
        <dbReference type="ARBA" id="ARBA00022664"/>
    </source>
</evidence>
<feature type="region of interest" description="Disordered" evidence="8">
    <location>
        <begin position="223"/>
        <end position="246"/>
    </location>
</feature>
<evidence type="ECO:0000256" key="7">
    <source>
        <dbReference type="PIRNR" id="PIRNR017706"/>
    </source>
</evidence>
<evidence type="ECO:0000256" key="8">
    <source>
        <dbReference type="SAM" id="MobiDB-lite"/>
    </source>
</evidence>
<dbReference type="PANTHER" id="PTHR23329:SF1">
    <property type="entry name" value="TUFTELIN-INTERACTING PROTEIN 11"/>
    <property type="match status" value="1"/>
</dbReference>
<dbReference type="PIRSF" id="PIRSF017706">
    <property type="entry name" value="TFIP11"/>
    <property type="match status" value="1"/>
</dbReference>
<comment type="caution">
    <text evidence="10">The sequence shown here is derived from an EMBL/GenBank/DDBJ whole genome shotgun (WGS) entry which is preliminary data.</text>
</comment>